<dbReference type="GO" id="GO:0016126">
    <property type="term" value="P:sterol biosynthetic process"/>
    <property type="evidence" value="ECO:0007669"/>
    <property type="project" value="UniProtKB-KW"/>
</dbReference>
<dbReference type="PANTHER" id="PTHR15451">
    <property type="entry name" value="ERGOSTEROL BIOSYNTHETIC PROTEIN 28-RELATED"/>
    <property type="match status" value="1"/>
</dbReference>
<dbReference type="InterPro" id="IPR005352">
    <property type="entry name" value="Erg28"/>
</dbReference>
<evidence type="ECO:0000256" key="11">
    <source>
        <dbReference type="ARBA" id="ARBA00023166"/>
    </source>
</evidence>
<feature type="transmembrane region" description="Helical" evidence="13">
    <location>
        <begin position="107"/>
        <end position="126"/>
    </location>
</feature>
<dbReference type="Pfam" id="PF03694">
    <property type="entry name" value="Erg28"/>
    <property type="match status" value="1"/>
</dbReference>
<evidence type="ECO:0000256" key="4">
    <source>
        <dbReference type="ARBA" id="ARBA00022692"/>
    </source>
</evidence>
<dbReference type="EMBL" id="KV425886">
    <property type="protein sequence ID" value="KZW02943.1"/>
    <property type="molecule type" value="Genomic_DNA"/>
</dbReference>
<keyword evidence="6" id="KW-0752">Steroid biosynthesis</keyword>
<comment type="similarity">
    <text evidence="2">Belongs to the ERG28 family.</text>
</comment>
<dbReference type="GO" id="GO:0030674">
    <property type="term" value="F:protein-macromolecule adaptor activity"/>
    <property type="evidence" value="ECO:0007669"/>
    <property type="project" value="TreeGrafter"/>
</dbReference>
<feature type="transmembrane region" description="Helical" evidence="13">
    <location>
        <begin position="51"/>
        <end position="70"/>
    </location>
</feature>
<keyword evidence="3" id="KW-0444">Lipid biosynthesis</keyword>
<name>A0A165Q168_EXIGL</name>
<keyword evidence="9" id="KW-0443">Lipid metabolism</keyword>
<organism evidence="14 15">
    <name type="scientific">Exidia glandulosa HHB12029</name>
    <dbReference type="NCBI Taxonomy" id="1314781"/>
    <lineage>
        <taxon>Eukaryota</taxon>
        <taxon>Fungi</taxon>
        <taxon>Dikarya</taxon>
        <taxon>Basidiomycota</taxon>
        <taxon>Agaricomycotina</taxon>
        <taxon>Agaricomycetes</taxon>
        <taxon>Auriculariales</taxon>
        <taxon>Exidiaceae</taxon>
        <taxon>Exidia</taxon>
    </lineage>
</organism>
<evidence type="ECO:0000256" key="7">
    <source>
        <dbReference type="ARBA" id="ARBA00022989"/>
    </source>
</evidence>
<keyword evidence="5" id="KW-0256">Endoplasmic reticulum</keyword>
<dbReference type="InParanoid" id="A0A165Q168"/>
<gene>
    <name evidence="14" type="ORF">EXIGLDRAFT_637032</name>
</gene>
<dbReference type="GO" id="GO:0005789">
    <property type="term" value="C:endoplasmic reticulum membrane"/>
    <property type="evidence" value="ECO:0007669"/>
    <property type="project" value="UniProtKB-SubCell"/>
</dbReference>
<accession>A0A165Q168</accession>
<evidence type="ECO:0000256" key="10">
    <source>
        <dbReference type="ARBA" id="ARBA00023136"/>
    </source>
</evidence>
<dbReference type="FunCoup" id="A0A165Q168">
    <property type="interactions" value="207"/>
</dbReference>
<keyword evidence="12" id="KW-0753">Steroid metabolism</keyword>
<reference evidence="14 15" key="1">
    <citation type="journal article" date="2016" name="Mol. Biol. Evol.">
        <title>Comparative Genomics of Early-Diverging Mushroom-Forming Fungi Provides Insights into the Origins of Lignocellulose Decay Capabilities.</title>
        <authorList>
            <person name="Nagy L.G."/>
            <person name="Riley R."/>
            <person name="Tritt A."/>
            <person name="Adam C."/>
            <person name="Daum C."/>
            <person name="Floudas D."/>
            <person name="Sun H."/>
            <person name="Yadav J.S."/>
            <person name="Pangilinan J."/>
            <person name="Larsson K.H."/>
            <person name="Matsuura K."/>
            <person name="Barry K."/>
            <person name="Labutti K."/>
            <person name="Kuo R."/>
            <person name="Ohm R.A."/>
            <person name="Bhattacharya S.S."/>
            <person name="Shirouzu T."/>
            <person name="Yoshinaga Y."/>
            <person name="Martin F.M."/>
            <person name="Grigoriev I.V."/>
            <person name="Hibbett D.S."/>
        </authorList>
    </citation>
    <scope>NUCLEOTIDE SEQUENCE [LARGE SCALE GENOMIC DNA]</scope>
    <source>
        <strain evidence="14 15">HHB12029</strain>
    </source>
</reference>
<feature type="transmembrane region" description="Helical" evidence="13">
    <location>
        <begin position="82"/>
        <end position="101"/>
    </location>
</feature>
<dbReference type="STRING" id="1314781.A0A165Q168"/>
<keyword evidence="7 13" id="KW-1133">Transmembrane helix</keyword>
<evidence type="ECO:0000256" key="9">
    <source>
        <dbReference type="ARBA" id="ARBA00023098"/>
    </source>
</evidence>
<evidence type="ECO:0000313" key="14">
    <source>
        <dbReference type="EMBL" id="KZW02943.1"/>
    </source>
</evidence>
<evidence type="ECO:0000256" key="1">
    <source>
        <dbReference type="ARBA" id="ARBA00004477"/>
    </source>
</evidence>
<evidence type="ECO:0000256" key="2">
    <source>
        <dbReference type="ARBA" id="ARBA00005377"/>
    </source>
</evidence>
<evidence type="ECO:0000256" key="5">
    <source>
        <dbReference type="ARBA" id="ARBA00022824"/>
    </source>
</evidence>
<protein>
    <submittedName>
        <fullName evidence="14">Erg28-like protein</fullName>
    </submittedName>
</protein>
<sequence length="134" mass="15254">MSHLLPQFPGLLPKWMLFVSSMAVFNAVQNLTTVSLTRRIYSAQPSLVSPLSARTFGTWTFLSAIVRLYCAYNITEKTIYDVTLWSYAIVIFHFGSEWLYFRTASPGAGLLSPVIIGSISFFWMFAQRDYYLGL</sequence>
<feature type="transmembrane region" description="Helical" evidence="13">
    <location>
        <begin position="12"/>
        <end position="31"/>
    </location>
</feature>
<evidence type="ECO:0000256" key="3">
    <source>
        <dbReference type="ARBA" id="ARBA00022516"/>
    </source>
</evidence>
<proteinExistence type="inferred from homology"/>
<evidence type="ECO:0000313" key="15">
    <source>
        <dbReference type="Proteomes" id="UP000077266"/>
    </source>
</evidence>
<evidence type="ECO:0000256" key="13">
    <source>
        <dbReference type="SAM" id="Phobius"/>
    </source>
</evidence>
<keyword evidence="8" id="KW-0756">Sterol biosynthesis</keyword>
<dbReference type="OrthoDB" id="6485510at2759"/>
<keyword evidence="4 13" id="KW-0812">Transmembrane</keyword>
<evidence type="ECO:0000256" key="12">
    <source>
        <dbReference type="ARBA" id="ARBA00023221"/>
    </source>
</evidence>
<dbReference type="PANTHER" id="PTHR15451:SF19">
    <property type="entry name" value="ERGOSTEROL BIOSYNTHETIC PROTEIN 28 HOMOLOG"/>
    <property type="match status" value="1"/>
</dbReference>
<keyword evidence="15" id="KW-1185">Reference proteome</keyword>
<dbReference type="AlphaFoldDB" id="A0A165Q168"/>
<keyword evidence="10 13" id="KW-0472">Membrane</keyword>
<evidence type="ECO:0000256" key="6">
    <source>
        <dbReference type="ARBA" id="ARBA00022955"/>
    </source>
</evidence>
<comment type="subcellular location">
    <subcellularLocation>
        <location evidence="1">Endoplasmic reticulum membrane</location>
        <topology evidence="1">Multi-pass membrane protein</topology>
    </subcellularLocation>
</comment>
<keyword evidence="11" id="KW-1207">Sterol metabolism</keyword>
<evidence type="ECO:0000256" key="8">
    <source>
        <dbReference type="ARBA" id="ARBA00023011"/>
    </source>
</evidence>
<dbReference type="Proteomes" id="UP000077266">
    <property type="component" value="Unassembled WGS sequence"/>
</dbReference>